<sequence>MTPFLRNGLSAAVAGMIELLLIYPVLFILYLQFPASGVPWQWLVLLWAGYPAGSLVNQIFKFRHSFPLLFIAILVGGCISWLFNGLSVEAIISAILLTFCLFRGEQMAVSSLALRPQARHYAISLFAYFFVSLFLSLKPDSSSSYPYSFTVIGVIVLVLTLFQLNRGNVNQESLSGSQKPMVEPTVRKHNRFYVTVILSITVMMVFTYQLQAALGSLFKTFRAWLAELLKGVDKGTPPPQTQPNETPPDLPLPREAAKTLPHWVDLLLYGLCGIIIAVLLWFVLRKLRYLPDWLRRLREKFAALFVRDKLSSAKGYVDEEKSIRKPGFLSGIWRSSSKEPRIRWKDLQDNESRIRYLYRQWVGHRVKSGYAFKPHLTPNETGVELSLQPQKQVSKTSQDQSLGDELIRSYNRVRYGGKTVSDEQLRLLLEQQEKGGR</sequence>
<gene>
    <name evidence="2" type="ORF">ACFPYJ_04990</name>
</gene>
<feature type="transmembrane region" description="Helical" evidence="1">
    <location>
        <begin position="90"/>
        <end position="109"/>
    </location>
</feature>
<reference evidence="3" key="1">
    <citation type="journal article" date="2019" name="Int. J. Syst. Evol. Microbiol.">
        <title>The Global Catalogue of Microorganisms (GCM) 10K type strain sequencing project: providing services to taxonomists for standard genome sequencing and annotation.</title>
        <authorList>
            <consortium name="The Broad Institute Genomics Platform"/>
            <consortium name="The Broad Institute Genome Sequencing Center for Infectious Disease"/>
            <person name="Wu L."/>
            <person name="Ma J."/>
        </authorList>
    </citation>
    <scope>NUCLEOTIDE SEQUENCE [LARGE SCALE GENOMIC DNA]</scope>
    <source>
        <strain evidence="3">CGMCC 1.3240</strain>
    </source>
</reference>
<keyword evidence="1" id="KW-0472">Membrane</keyword>
<keyword evidence="1" id="KW-1133">Transmembrane helix</keyword>
<comment type="caution">
    <text evidence="2">The sequence shown here is derived from an EMBL/GenBank/DDBJ whole genome shotgun (WGS) entry which is preliminary data.</text>
</comment>
<feature type="transmembrane region" description="Helical" evidence="1">
    <location>
        <begin position="192"/>
        <end position="210"/>
    </location>
</feature>
<dbReference type="RefSeq" id="WP_379186946.1">
    <property type="nucleotide sequence ID" value="NZ_JBHSOW010000016.1"/>
</dbReference>
<feature type="transmembrane region" description="Helical" evidence="1">
    <location>
        <begin position="145"/>
        <end position="164"/>
    </location>
</feature>
<feature type="transmembrane region" description="Helical" evidence="1">
    <location>
        <begin position="39"/>
        <end position="59"/>
    </location>
</feature>
<evidence type="ECO:0000313" key="3">
    <source>
        <dbReference type="Proteomes" id="UP001596047"/>
    </source>
</evidence>
<organism evidence="2 3">
    <name type="scientific">Paenibacillus solisilvae</name>
    <dbReference type="NCBI Taxonomy" id="2486751"/>
    <lineage>
        <taxon>Bacteria</taxon>
        <taxon>Bacillati</taxon>
        <taxon>Bacillota</taxon>
        <taxon>Bacilli</taxon>
        <taxon>Bacillales</taxon>
        <taxon>Paenibacillaceae</taxon>
        <taxon>Paenibacillus</taxon>
    </lineage>
</organism>
<dbReference type="Proteomes" id="UP001596047">
    <property type="component" value="Unassembled WGS sequence"/>
</dbReference>
<evidence type="ECO:0000313" key="2">
    <source>
        <dbReference type="EMBL" id="MFC5648490.1"/>
    </source>
</evidence>
<feature type="transmembrane region" description="Helical" evidence="1">
    <location>
        <begin position="266"/>
        <end position="284"/>
    </location>
</feature>
<proteinExistence type="predicted"/>
<name>A0ABW0VWE4_9BACL</name>
<feature type="transmembrane region" description="Helical" evidence="1">
    <location>
        <begin position="12"/>
        <end position="33"/>
    </location>
</feature>
<keyword evidence="1" id="KW-0812">Transmembrane</keyword>
<keyword evidence="3" id="KW-1185">Reference proteome</keyword>
<accession>A0ABW0VWE4</accession>
<protein>
    <submittedName>
        <fullName evidence="2">DUF4129 domain-containing protein</fullName>
    </submittedName>
</protein>
<feature type="transmembrane region" description="Helical" evidence="1">
    <location>
        <begin position="121"/>
        <end position="139"/>
    </location>
</feature>
<feature type="transmembrane region" description="Helical" evidence="1">
    <location>
        <begin position="66"/>
        <end position="84"/>
    </location>
</feature>
<evidence type="ECO:0000256" key="1">
    <source>
        <dbReference type="SAM" id="Phobius"/>
    </source>
</evidence>
<dbReference type="EMBL" id="JBHSOW010000016">
    <property type="protein sequence ID" value="MFC5648490.1"/>
    <property type="molecule type" value="Genomic_DNA"/>
</dbReference>